<dbReference type="GO" id="GO:0008270">
    <property type="term" value="F:zinc ion binding"/>
    <property type="evidence" value="ECO:0007669"/>
    <property type="project" value="UniProtKB-KW"/>
</dbReference>
<dbReference type="FunFam" id="3.30.810.10:FF:000001">
    <property type="entry name" value="1-phosphatidylinositol 3-phosphate 5-kinase FAB1"/>
    <property type="match status" value="1"/>
</dbReference>
<evidence type="ECO:0000256" key="5">
    <source>
        <dbReference type="ARBA" id="ARBA00022723"/>
    </source>
</evidence>
<evidence type="ECO:0000256" key="1">
    <source>
        <dbReference type="ARBA" id="ARBA00004608"/>
    </source>
</evidence>
<feature type="compositionally biased region" description="Polar residues" evidence="17">
    <location>
        <begin position="70"/>
        <end position="85"/>
    </location>
</feature>
<evidence type="ECO:0000259" key="19">
    <source>
        <dbReference type="PROSITE" id="PS51455"/>
    </source>
</evidence>
<dbReference type="PROSITE" id="PS50178">
    <property type="entry name" value="ZF_FYVE"/>
    <property type="match status" value="1"/>
</dbReference>
<dbReference type="Gene3D" id="3.30.810.10">
    <property type="entry name" value="2-Layer Sandwich"/>
    <property type="match status" value="1"/>
</dbReference>
<evidence type="ECO:0000256" key="11">
    <source>
        <dbReference type="ARBA" id="ARBA00022840"/>
    </source>
</evidence>
<proteinExistence type="predicted"/>
<dbReference type="PANTHER" id="PTHR45748:SF7">
    <property type="entry name" value="1-PHOSPHATIDYLINOSITOL 3-PHOSPHATE 5-KINASE-RELATED"/>
    <property type="match status" value="1"/>
</dbReference>
<dbReference type="InterPro" id="IPR027483">
    <property type="entry name" value="PInositol-4-P-4/5-kinase_C_sf"/>
</dbReference>
<evidence type="ECO:0000313" key="21">
    <source>
        <dbReference type="Proteomes" id="UP000298663"/>
    </source>
</evidence>
<feature type="compositionally biased region" description="Low complexity" evidence="17">
    <location>
        <begin position="238"/>
        <end position="249"/>
    </location>
</feature>
<evidence type="ECO:0000256" key="10">
    <source>
        <dbReference type="ARBA" id="ARBA00022833"/>
    </source>
</evidence>
<dbReference type="PANTHER" id="PTHR45748">
    <property type="entry name" value="1-PHOSPHATIDYLINOSITOL 3-PHOSPHATE 5-KINASE-RELATED"/>
    <property type="match status" value="1"/>
</dbReference>
<dbReference type="FunFam" id="3.30.40.10:FF:000057">
    <property type="entry name" value="1-phosphatidylinositol 3-phosphate 5-kinase isoform X1"/>
    <property type="match status" value="1"/>
</dbReference>
<feature type="compositionally biased region" description="Polar residues" evidence="17">
    <location>
        <begin position="393"/>
        <end position="404"/>
    </location>
</feature>
<dbReference type="Gene3D" id="3.30.800.10">
    <property type="entry name" value="Phosphatidylinositol Phosphate Kinase II Beta"/>
    <property type="match status" value="1"/>
</dbReference>
<dbReference type="CDD" id="cd15725">
    <property type="entry name" value="FYVE_PIKfyve_Fab1"/>
    <property type="match status" value="1"/>
</dbReference>
<reference evidence="20 21" key="1">
    <citation type="journal article" date="2015" name="Genome Biol.">
        <title>Comparative genomics of Steinernema reveals deeply conserved gene regulatory networks.</title>
        <authorList>
            <person name="Dillman A.R."/>
            <person name="Macchietto M."/>
            <person name="Porter C.F."/>
            <person name="Rogers A."/>
            <person name="Williams B."/>
            <person name="Antoshechkin I."/>
            <person name="Lee M.M."/>
            <person name="Goodwin Z."/>
            <person name="Lu X."/>
            <person name="Lewis E.E."/>
            <person name="Goodrich-Blair H."/>
            <person name="Stock S.P."/>
            <person name="Adams B.J."/>
            <person name="Sternberg P.W."/>
            <person name="Mortazavi A."/>
        </authorList>
    </citation>
    <scope>NUCLEOTIDE SEQUENCE [LARGE SCALE GENOMIC DNA]</scope>
    <source>
        <strain evidence="20 21">ALL</strain>
    </source>
</reference>
<keyword evidence="8 14" id="KW-0863">Zinc-finger</keyword>
<feature type="compositionally biased region" description="Low complexity" evidence="17">
    <location>
        <begin position="410"/>
        <end position="424"/>
    </location>
</feature>
<sequence>MHAFLTSSHFAFRRNSPDPMAASGDGALTRFPPLPEDKLKEPESEAQSQGVLLSFFGRIFKNSASSTSAGLQAAQNPSTSESGTISPDHEALHQTESRMSNEAGVETPRGLRKLSLESLSASDQRKFSDRLTSLFRSKNPKLNNYNESLFKRYWMPDSTGKECYECQEKFTAFRRRHHCRLCGQIFCSKCSNAQIPGALLGYMGDLRLCSYCARIVESYLMNQSSEAESFFGNEPDPTTTSSSLASAGTEIPSHEGTPCEPERDAGKGIATVSAGSLMWSGDDPLNNRSVSVTVDPPMANSDLVSVDSSSSTLNGHPTMLCVQQLAMQNREFSHTSSDVVLGNSSSRRSSDEFEYEPEWVKRINMAQASLRMEGFNPAETFAYEIGPSMPISNSASTSDLTQGGINFEEPSPSLDSSNLDSLSSQEVSDETNDLFEGQLDRMLSVLFTREQLNPEIWRPVLWPLSRQIARTVRVDVATRNDNMNVLNYVHVKKFLVSDSNPKTRVVHGSVCTKAISHSQMPSDIENASVLTLAGSIEYERVTGKFSTLVPIIAQEKDYLTKQIDRMMEKRPSVVVVENTVAKLAVDMLLEEDVCLISNVRTNVVARIARAVQADVLPSLDAQLLNQRIGFAPRFRQERIKLKNGSEKTILVFDECNAELGCSVLLFANSMRELRAAKRILKFMISQWYSAKLEISFLEMFDTKLVPQPSRSHVDCLACRLNRDDIDPSEDEDSFPTALANTVLGNSPFIRTGAPFLSTNRGQKCSLRQYFKQHNLYRYAKLEEFVAIKDQLDREEKENEEFEKRVAEQKAAIDENVKHPFLTNPKVVEVDEDQVTMFRALGGLVFRSRYEDKVSRFGKSTYSSGRASSASPNGSRAYISELPVLKNDALSPIEHQQITVLFGSYSAKSVNAPFFCVKPWAVQMVFYLRDDMCLGVFLHKFCFNQSYRCGSCNLSMFDHQRKIVHRRVRIEITTQAFVQQATEEFGDSEECSSAFNQQNGIVSWRYCPSCKVSSPVVPFSNDVWHLSFAKFLDYLSNGTFSTSAISHAKTGFCKHCTFHEHQHFFAHDKYVTTFKVTPIRPYHIVFSPIQCIVEPKMINRQAVVVNKEEMVRMGRAIFDQMQLYLDRFASHPEASQHMAFHTLLSSLLSETRNTFEDRLTRFDPTNLLSSTNAIRSNDSIYINATEAVTWCRHYVYRLIEKWNEQSSRLASAIKALKKSSSSAAIESSNTSSTSTLDTTTASLAGLTPDPEIPVLESPFASELHLSLEWRKMGVPVIVRDLRDAKGNTQPDIGSVIAYALASPVYDEQKKRMREQCGADSIPISLKMSASAGNFEKEANGGTANTAPAEANNLANYQHLEVDFEDSNAQYYVKAYYAEQFRMLRKVLFTEGEDQFIRSLSQSLNWKPDGGKSGASFFKTRDERFVFKQMSRFEIQSFVKFAPNYFDYIYTAVSEKKLTMLCKVYGVYRVAYTKKQTNQETKMDVLVMEYLFYRRKIKQTWDLKGSLRNRWASNVNSGTPVLLDENLVKDFWNNQLYVHPHSKAALNQAISNDSHFLSSQHVMDYSLLAGIDEENDEVILGIVDYMRTYTLDKKLESWVKIVAIPGGQLPTVLSPQMYCRRFADAIDTYFPIAPDQWTGIGIGINY</sequence>
<evidence type="ECO:0000256" key="15">
    <source>
        <dbReference type="PROSITE-ProRule" id="PRU00781"/>
    </source>
</evidence>
<dbReference type="FunFam" id="3.50.7.10:FF:000007">
    <property type="entry name" value="1-phosphatidylinositol 3-phosphate 5-kinase isoform X1"/>
    <property type="match status" value="1"/>
</dbReference>
<dbReference type="GO" id="GO:0010008">
    <property type="term" value="C:endosome membrane"/>
    <property type="evidence" value="ECO:0007669"/>
    <property type="project" value="UniProtKB-SubCell"/>
</dbReference>
<keyword evidence="11 15" id="KW-0067">ATP-binding</keyword>
<feature type="domain" description="FYVE-type" evidence="18">
    <location>
        <begin position="157"/>
        <end position="217"/>
    </location>
</feature>
<dbReference type="InterPro" id="IPR000306">
    <property type="entry name" value="Znf_FYVE"/>
</dbReference>
<keyword evidence="12" id="KW-0472">Membrane</keyword>
<dbReference type="Gene3D" id="3.50.7.10">
    <property type="entry name" value="GroEL"/>
    <property type="match status" value="1"/>
</dbReference>
<dbReference type="InterPro" id="IPR002498">
    <property type="entry name" value="PInositol-4-P-4/5-kinase_core"/>
</dbReference>
<dbReference type="STRING" id="34508.A0A4U5ND79"/>
<keyword evidence="3" id="KW-0597">Phosphoprotein</keyword>
<evidence type="ECO:0000256" key="4">
    <source>
        <dbReference type="ARBA" id="ARBA00022679"/>
    </source>
</evidence>
<dbReference type="EMBL" id="AZBU02000004">
    <property type="protein sequence ID" value="TKR80536.1"/>
    <property type="molecule type" value="Genomic_DNA"/>
</dbReference>
<feature type="domain" description="PIPK" evidence="19">
    <location>
        <begin position="1308"/>
        <end position="1628"/>
    </location>
</feature>
<dbReference type="Pfam" id="PF00118">
    <property type="entry name" value="Cpn60_TCP1"/>
    <property type="match status" value="1"/>
</dbReference>
<evidence type="ECO:0000256" key="6">
    <source>
        <dbReference type="ARBA" id="ARBA00022741"/>
    </source>
</evidence>
<dbReference type="PROSITE" id="PS51455">
    <property type="entry name" value="PIPK"/>
    <property type="match status" value="1"/>
</dbReference>
<keyword evidence="6 15" id="KW-0547">Nucleotide-binding</keyword>
<feature type="region of interest" description="Disordered" evidence="17">
    <location>
        <begin position="70"/>
        <end position="108"/>
    </location>
</feature>
<dbReference type="GO" id="GO:0005524">
    <property type="term" value="F:ATP binding"/>
    <property type="evidence" value="ECO:0007669"/>
    <property type="project" value="UniProtKB-UniRule"/>
</dbReference>
<dbReference type="InterPro" id="IPR027409">
    <property type="entry name" value="GroEL-like_apical_dom_sf"/>
</dbReference>
<organism evidence="20 21">
    <name type="scientific">Steinernema carpocapsae</name>
    <name type="common">Entomopathogenic nematode</name>
    <dbReference type="NCBI Taxonomy" id="34508"/>
    <lineage>
        <taxon>Eukaryota</taxon>
        <taxon>Metazoa</taxon>
        <taxon>Ecdysozoa</taxon>
        <taxon>Nematoda</taxon>
        <taxon>Chromadorea</taxon>
        <taxon>Rhabditida</taxon>
        <taxon>Tylenchina</taxon>
        <taxon>Panagrolaimomorpha</taxon>
        <taxon>Strongyloidoidea</taxon>
        <taxon>Steinernematidae</taxon>
        <taxon>Steinernema</taxon>
    </lineage>
</organism>
<evidence type="ECO:0000256" key="9">
    <source>
        <dbReference type="ARBA" id="ARBA00022777"/>
    </source>
</evidence>
<keyword evidence="7" id="KW-0967">Endosome</keyword>
<comment type="caution">
    <text evidence="20">The sequence shown here is derived from an EMBL/GenBank/DDBJ whole genome shotgun (WGS) entry which is preliminary data.</text>
</comment>
<protein>
    <recommendedName>
        <fullName evidence="2">1-phosphatidylinositol-3-phosphate 5-kinase</fullName>
        <ecNumber evidence="2">2.7.1.150</ecNumber>
    </recommendedName>
</protein>
<feature type="region of interest" description="Disordered" evidence="17">
    <location>
        <begin position="228"/>
        <end position="264"/>
    </location>
</feature>
<evidence type="ECO:0000259" key="18">
    <source>
        <dbReference type="PROSITE" id="PS50178"/>
    </source>
</evidence>
<evidence type="ECO:0000256" key="7">
    <source>
        <dbReference type="ARBA" id="ARBA00022753"/>
    </source>
</evidence>
<dbReference type="OrthoDB" id="158357at2759"/>
<keyword evidence="16" id="KW-0175">Coiled coil</keyword>
<dbReference type="Proteomes" id="UP000298663">
    <property type="component" value="Unassembled WGS sequence"/>
</dbReference>
<name>A0A4U5ND79_STECR</name>
<keyword evidence="9 15" id="KW-0418">Kinase</keyword>
<comment type="catalytic activity">
    <reaction evidence="13">
        <text>a 1,2-diacyl-sn-glycero-3-phospho-(1D-myo-inositol-3-phosphate) + ATP = a 1,2-diacyl-sn-glycero-3-phospho-(1D-myo-inositol-3,5-bisphosphate) + ADP + H(+)</text>
        <dbReference type="Rhea" id="RHEA:13609"/>
        <dbReference type="ChEBI" id="CHEBI:15378"/>
        <dbReference type="ChEBI" id="CHEBI:30616"/>
        <dbReference type="ChEBI" id="CHEBI:57923"/>
        <dbReference type="ChEBI" id="CHEBI:58088"/>
        <dbReference type="ChEBI" id="CHEBI:456216"/>
        <dbReference type="EC" id="2.7.1.150"/>
    </reaction>
    <physiologicalReaction direction="left-to-right" evidence="13">
        <dbReference type="Rhea" id="RHEA:13610"/>
    </physiologicalReaction>
</comment>
<dbReference type="GO" id="GO:0016192">
    <property type="term" value="P:vesicle-mediated transport"/>
    <property type="evidence" value="ECO:0007669"/>
    <property type="project" value="UniProtKB-ARBA"/>
</dbReference>
<feature type="region of interest" description="Disordered" evidence="17">
    <location>
        <begin position="13"/>
        <end position="46"/>
    </location>
</feature>
<comment type="subcellular location">
    <subcellularLocation>
        <location evidence="1">Endosome membrane</location>
    </subcellularLocation>
</comment>
<dbReference type="InterPro" id="IPR017455">
    <property type="entry name" value="Znf_FYVE-rel"/>
</dbReference>
<feature type="compositionally biased region" description="Basic and acidic residues" evidence="17">
    <location>
        <begin position="87"/>
        <end position="96"/>
    </location>
</feature>
<dbReference type="SUPFAM" id="SSF57903">
    <property type="entry name" value="FYVE/PHD zinc finger"/>
    <property type="match status" value="1"/>
</dbReference>
<dbReference type="InterPro" id="IPR002423">
    <property type="entry name" value="Cpn60/GroEL/TCP-1"/>
</dbReference>
<evidence type="ECO:0000256" key="17">
    <source>
        <dbReference type="SAM" id="MobiDB-lite"/>
    </source>
</evidence>
<evidence type="ECO:0000256" key="16">
    <source>
        <dbReference type="SAM" id="Coils"/>
    </source>
</evidence>
<dbReference type="GO" id="GO:0046854">
    <property type="term" value="P:phosphatidylinositol phosphate biosynthetic process"/>
    <property type="evidence" value="ECO:0007669"/>
    <property type="project" value="TreeGrafter"/>
</dbReference>
<keyword evidence="10" id="KW-0862">Zinc</keyword>
<dbReference type="EC" id="2.7.1.150" evidence="2"/>
<reference evidence="20 21" key="2">
    <citation type="journal article" date="2019" name="G3 (Bethesda)">
        <title>Hybrid Assembly of the Genome of the Entomopathogenic Nematode Steinernema carpocapsae Identifies the X-Chromosome.</title>
        <authorList>
            <person name="Serra L."/>
            <person name="Macchietto M."/>
            <person name="Macias-Munoz A."/>
            <person name="McGill C.J."/>
            <person name="Rodriguez I.M."/>
            <person name="Rodriguez B."/>
            <person name="Murad R."/>
            <person name="Mortazavi A."/>
        </authorList>
    </citation>
    <scope>NUCLEOTIDE SEQUENCE [LARGE SCALE GENOMIC DNA]</scope>
    <source>
        <strain evidence="20 21">ALL</strain>
    </source>
</reference>
<evidence type="ECO:0000256" key="3">
    <source>
        <dbReference type="ARBA" id="ARBA00022553"/>
    </source>
</evidence>
<keyword evidence="21" id="KW-1185">Reference proteome</keyword>
<dbReference type="GO" id="GO:0000285">
    <property type="term" value="F:1-phosphatidylinositol-3-phosphate 5-kinase activity"/>
    <property type="evidence" value="ECO:0007669"/>
    <property type="project" value="UniProtKB-EC"/>
</dbReference>
<evidence type="ECO:0000256" key="2">
    <source>
        <dbReference type="ARBA" id="ARBA00012009"/>
    </source>
</evidence>
<dbReference type="CDD" id="cd17300">
    <property type="entry name" value="PIPKc_PIKfyve"/>
    <property type="match status" value="1"/>
</dbReference>
<dbReference type="SMART" id="SM00064">
    <property type="entry name" value="FYVE"/>
    <property type="match status" value="1"/>
</dbReference>
<dbReference type="Pfam" id="PF01504">
    <property type="entry name" value="PIP5K"/>
    <property type="match status" value="1"/>
</dbReference>
<dbReference type="InterPro" id="IPR013083">
    <property type="entry name" value="Znf_RING/FYVE/PHD"/>
</dbReference>
<dbReference type="Gene3D" id="3.30.40.10">
    <property type="entry name" value="Zinc/RING finger domain, C3HC4 (zinc finger)"/>
    <property type="match status" value="1"/>
</dbReference>
<dbReference type="InterPro" id="IPR044769">
    <property type="entry name" value="PIKfyve_PIPKc"/>
</dbReference>
<feature type="coiled-coil region" evidence="16">
    <location>
        <begin position="784"/>
        <end position="811"/>
    </location>
</feature>
<gene>
    <name evidence="20" type="ORF">L596_014598</name>
</gene>
<dbReference type="SUPFAM" id="SSF56104">
    <property type="entry name" value="SAICAR synthase-like"/>
    <property type="match status" value="1"/>
</dbReference>
<evidence type="ECO:0000256" key="8">
    <source>
        <dbReference type="ARBA" id="ARBA00022771"/>
    </source>
</evidence>
<evidence type="ECO:0000256" key="14">
    <source>
        <dbReference type="PROSITE-ProRule" id="PRU00091"/>
    </source>
</evidence>
<evidence type="ECO:0000256" key="13">
    <source>
        <dbReference type="ARBA" id="ARBA00052820"/>
    </source>
</evidence>
<dbReference type="GO" id="GO:0052810">
    <property type="term" value="F:1-phosphatidylinositol-5-kinase activity"/>
    <property type="evidence" value="ECO:0007669"/>
    <property type="project" value="UniProtKB-ARBA"/>
</dbReference>
<accession>A0A4U5ND79</accession>
<feature type="region of interest" description="Disordered" evidence="17">
    <location>
        <begin position="393"/>
        <end position="427"/>
    </location>
</feature>
<dbReference type="Pfam" id="PF01363">
    <property type="entry name" value="FYVE"/>
    <property type="match status" value="1"/>
</dbReference>
<keyword evidence="5" id="KW-0479">Metal-binding</keyword>
<dbReference type="SMART" id="SM00330">
    <property type="entry name" value="PIPKc"/>
    <property type="match status" value="1"/>
</dbReference>
<keyword evidence="4 15" id="KW-0808">Transferase</keyword>
<evidence type="ECO:0000313" key="20">
    <source>
        <dbReference type="EMBL" id="TKR80536.1"/>
    </source>
</evidence>
<dbReference type="InterPro" id="IPR027484">
    <property type="entry name" value="PInositol-4-P-5-kinase_N"/>
</dbReference>
<dbReference type="SUPFAM" id="SSF52029">
    <property type="entry name" value="GroEL apical domain-like"/>
    <property type="match status" value="1"/>
</dbReference>
<evidence type="ECO:0000256" key="12">
    <source>
        <dbReference type="ARBA" id="ARBA00023136"/>
    </source>
</evidence>
<dbReference type="InterPro" id="IPR011011">
    <property type="entry name" value="Znf_FYVE_PHD"/>
</dbReference>